<accession>A0A5N6MD14</accession>
<evidence type="ECO:0000256" key="14">
    <source>
        <dbReference type="ARBA" id="ARBA00022989"/>
    </source>
</evidence>
<dbReference type="PANTHER" id="PTHR27003:SF471">
    <property type="entry name" value="VASCULAR ENDOTHELIAL GROWTH FACTOR RECEPTOR 2 (VEGFR2)-RELATED"/>
    <property type="match status" value="1"/>
</dbReference>
<organism evidence="21 22">
    <name type="scientific">Mikania micrantha</name>
    <name type="common">bitter vine</name>
    <dbReference type="NCBI Taxonomy" id="192012"/>
    <lineage>
        <taxon>Eukaryota</taxon>
        <taxon>Viridiplantae</taxon>
        <taxon>Streptophyta</taxon>
        <taxon>Embryophyta</taxon>
        <taxon>Tracheophyta</taxon>
        <taxon>Spermatophyta</taxon>
        <taxon>Magnoliopsida</taxon>
        <taxon>eudicotyledons</taxon>
        <taxon>Gunneridae</taxon>
        <taxon>Pentapetalae</taxon>
        <taxon>asterids</taxon>
        <taxon>campanulids</taxon>
        <taxon>Asterales</taxon>
        <taxon>Asteraceae</taxon>
        <taxon>Asteroideae</taxon>
        <taxon>Heliantheae alliance</taxon>
        <taxon>Eupatorieae</taxon>
        <taxon>Mikania</taxon>
    </lineage>
</organism>
<dbReference type="Pfam" id="PF00069">
    <property type="entry name" value="Pkinase"/>
    <property type="match status" value="1"/>
</dbReference>
<keyword evidence="4" id="KW-0723">Serine/threonine-protein kinase</keyword>
<keyword evidence="3" id="KW-1003">Cell membrane</keyword>
<dbReference type="PROSITE" id="PS50011">
    <property type="entry name" value="PROTEIN_KINASE_DOM"/>
    <property type="match status" value="3"/>
</dbReference>
<keyword evidence="11" id="KW-0547">Nucleotide-binding</keyword>
<evidence type="ECO:0000256" key="17">
    <source>
        <dbReference type="ARBA" id="ARBA00023180"/>
    </source>
</evidence>
<keyword evidence="14" id="KW-1133">Transmembrane helix</keyword>
<dbReference type="OrthoDB" id="1701185at2759"/>
<reference evidence="21 22" key="1">
    <citation type="submission" date="2019-05" db="EMBL/GenBank/DDBJ databases">
        <title>Mikania micrantha, genome provides insights into the molecular mechanism of rapid growth.</title>
        <authorList>
            <person name="Liu B."/>
        </authorList>
    </citation>
    <scope>NUCLEOTIDE SEQUENCE [LARGE SCALE GENOMIC DNA]</scope>
    <source>
        <strain evidence="21">NLD-2019</strain>
        <tissue evidence="21">Leaf</tissue>
    </source>
</reference>
<keyword evidence="16" id="KW-0675">Receptor</keyword>
<dbReference type="Gene3D" id="3.30.200.20">
    <property type="entry name" value="Phosphorylase Kinase, domain 1"/>
    <property type="match status" value="2"/>
</dbReference>
<comment type="subcellular location">
    <subcellularLocation>
        <location evidence="1">Cell membrane</location>
        <topology evidence="1">Single-pass membrane protein</topology>
    </subcellularLocation>
</comment>
<keyword evidence="7" id="KW-0808">Transferase</keyword>
<name>A0A5N6MD14_9ASTR</name>
<evidence type="ECO:0000256" key="9">
    <source>
        <dbReference type="ARBA" id="ARBA00022729"/>
    </source>
</evidence>
<evidence type="ECO:0000256" key="4">
    <source>
        <dbReference type="ARBA" id="ARBA00022527"/>
    </source>
</evidence>
<feature type="domain" description="Protein kinase" evidence="20">
    <location>
        <begin position="691"/>
        <end position="970"/>
    </location>
</feature>
<evidence type="ECO:0000256" key="1">
    <source>
        <dbReference type="ARBA" id="ARBA00004162"/>
    </source>
</evidence>
<proteinExistence type="predicted"/>
<dbReference type="InterPro" id="IPR011009">
    <property type="entry name" value="Kinase-like_dom_sf"/>
</dbReference>
<dbReference type="PANTHER" id="PTHR27003">
    <property type="entry name" value="OS07G0166700 PROTEIN"/>
    <property type="match status" value="1"/>
</dbReference>
<evidence type="ECO:0000259" key="20">
    <source>
        <dbReference type="PROSITE" id="PS50011"/>
    </source>
</evidence>
<keyword evidence="13" id="KW-0067">ATP-binding</keyword>
<keyword evidence="6" id="KW-0433">Leucine-rich repeat</keyword>
<evidence type="ECO:0000313" key="22">
    <source>
        <dbReference type="Proteomes" id="UP000326396"/>
    </source>
</evidence>
<evidence type="ECO:0000256" key="13">
    <source>
        <dbReference type="ARBA" id="ARBA00022840"/>
    </source>
</evidence>
<sequence>MSSSSQDIASMSIDEYLQYLHIPFEEIESTLNNSTFLKQGASFKVYKGEFVQSGESIDIVARKCMQPYLWLNELTISKDLNHKNIVSVFMISGMEDEDEDEDEDVNANANANANEVIIMNKHEANGSLEKHLSSPTLTWMQRLRVCVGVADALNYLHNDAQDNHYVIHGNIKSSKILLDHKWEPKLHGFAYAVRAKKLHLHFTNKYNGSLPHMDPAYETTGGLTHKSDIFSFGVLLFEVLFGREASVVDNDNWYFARLARSHHEEKKLDDLIHPSLRKQMNLESFNLFAETAYCCLKEKRSERPNMNKILLRLEKALELQCKHEHSMTVVEDASCNRLKEKKLDHLRFRLSDIEVATNKFSNTYCIGSGGYGMVYKAEIDHFDGINSLAVEGEVKDELPKKRSTVAIKRIFSRVDGQGEQGFYAEIEMLSNCKHPNIISLIGFCDEGPEMLLIYEYASNGSLDDYLGNIDNMTNLTWTQRIQICIDIANGLNYLHKGIEGNQSIVHRDIKSANILLDENWVAKIADFGLSKLQHACQQGSTLITCNIAGTELYLDPEYLSTGKLKAKSDVYSFGVVMFEIMCGKLAYDKTYNEEGLPSVVRNRFNEGTLEKLVDPRIRESDENISMYGGVNQDSLDTFSKIAYQCLAKTQSERPTLEVVIKELEKALNFQKNWKDNLHISLDALKLATNNFSDCNCIGEGRCWKLYEGNLANADGCTPILAKRWDTICRQGHIQFMREHEVLLKYKHKNIIGLVGYCNEMNAKIIVYEHASKGRLDKHVANPSLTWIKRLKICIDVANGLKFLHTGGQGNDDMMKHRDIKSSSILLEDDWSAKISNLELSHNVMIYDRAEHVDDIACDSLGYIDPRYQHEGLLTESSDIYSLGVILLELLCGRLAWAEGCEDHSQSLGPLALEHYDEKGNLDEMIFDGIKEQIVPQSLTAYLKIATQCIQDDRCSRPWKGTVVKKLNKALKFQEDYEIWEPKLPVDYKEIIRASRTPEIYDSTNMKKDLYDMFIEGILLQDGKVWFSLGNNGERNEIISARKFSFENRRSLKWRPVKESRFQKAAKMLDITKLKIRIKITTQFLSPGVNYGVYIIFKFCDARKFSSKQMYVNLKYQKEGKNFHSYFARWKDDKWMIIELCRFSSQKKDHEFDVLLESFSRYYCGSGAIYVEGIEFRVIESVKNEKTEEAQELLKSNSNKDMLLPSLNKVNEKKNLMLAAKEVLYDNTNVKGFHLKPSTDSRFQEVIELLTEQVFRIKCKIQSDMLLPDAEYSCHLVFKLSETCHGLHCPIKVRNLLNGNNKDAEILYFRSPSPWNLHGNHVVPEQREDGWMEVKVWTFSSNQLKNDYIPVNLKLITYEGTMSGLIVCGLEFRSM</sequence>
<feature type="domain" description="Protein kinase" evidence="20">
    <location>
        <begin position="360"/>
        <end position="667"/>
    </location>
</feature>
<evidence type="ECO:0000256" key="10">
    <source>
        <dbReference type="ARBA" id="ARBA00022737"/>
    </source>
</evidence>
<dbReference type="InterPro" id="IPR000719">
    <property type="entry name" value="Prot_kinase_dom"/>
</dbReference>
<evidence type="ECO:0000256" key="11">
    <source>
        <dbReference type="ARBA" id="ARBA00022741"/>
    </source>
</evidence>
<evidence type="ECO:0000256" key="12">
    <source>
        <dbReference type="ARBA" id="ARBA00022777"/>
    </source>
</evidence>
<dbReference type="InterPro" id="IPR001245">
    <property type="entry name" value="Ser-Thr/Tyr_kinase_cat_dom"/>
</dbReference>
<keyword evidence="12" id="KW-0418">Kinase</keyword>
<dbReference type="Pfam" id="PF07714">
    <property type="entry name" value="PK_Tyr_Ser-Thr"/>
    <property type="match status" value="2"/>
</dbReference>
<comment type="catalytic activity">
    <reaction evidence="19">
        <text>L-seryl-[protein] + ATP = O-phospho-L-seryl-[protein] + ADP + H(+)</text>
        <dbReference type="Rhea" id="RHEA:17989"/>
        <dbReference type="Rhea" id="RHEA-COMP:9863"/>
        <dbReference type="Rhea" id="RHEA-COMP:11604"/>
        <dbReference type="ChEBI" id="CHEBI:15378"/>
        <dbReference type="ChEBI" id="CHEBI:29999"/>
        <dbReference type="ChEBI" id="CHEBI:30616"/>
        <dbReference type="ChEBI" id="CHEBI:83421"/>
        <dbReference type="ChEBI" id="CHEBI:456216"/>
        <dbReference type="EC" id="2.7.11.1"/>
    </reaction>
</comment>
<evidence type="ECO:0000256" key="8">
    <source>
        <dbReference type="ARBA" id="ARBA00022692"/>
    </source>
</evidence>
<protein>
    <recommendedName>
        <fullName evidence="2">non-specific serine/threonine protein kinase</fullName>
        <ecNumber evidence="2">2.7.11.1</ecNumber>
    </recommendedName>
</protein>
<dbReference type="Gene3D" id="1.10.510.10">
    <property type="entry name" value="Transferase(Phosphotransferase) domain 1"/>
    <property type="match status" value="3"/>
</dbReference>
<dbReference type="SUPFAM" id="SSF56112">
    <property type="entry name" value="Protein kinase-like (PK-like)"/>
    <property type="match status" value="3"/>
</dbReference>
<dbReference type="Pfam" id="PF14299">
    <property type="entry name" value="PP2"/>
    <property type="match status" value="2"/>
</dbReference>
<evidence type="ECO:0000256" key="16">
    <source>
        <dbReference type="ARBA" id="ARBA00023170"/>
    </source>
</evidence>
<keyword evidence="17" id="KW-0325">Glycoprotein</keyword>
<keyword evidence="5" id="KW-0597">Phosphoprotein</keyword>
<evidence type="ECO:0000256" key="15">
    <source>
        <dbReference type="ARBA" id="ARBA00023136"/>
    </source>
</evidence>
<keyword evidence="10" id="KW-0677">Repeat</keyword>
<evidence type="ECO:0000256" key="7">
    <source>
        <dbReference type="ARBA" id="ARBA00022679"/>
    </source>
</evidence>
<dbReference type="GO" id="GO:0005524">
    <property type="term" value="F:ATP binding"/>
    <property type="evidence" value="ECO:0007669"/>
    <property type="project" value="UniProtKB-KW"/>
</dbReference>
<evidence type="ECO:0000256" key="5">
    <source>
        <dbReference type="ARBA" id="ARBA00022553"/>
    </source>
</evidence>
<dbReference type="GO" id="GO:0005886">
    <property type="term" value="C:plasma membrane"/>
    <property type="evidence" value="ECO:0007669"/>
    <property type="project" value="UniProtKB-SubCell"/>
</dbReference>
<keyword evidence="9" id="KW-0732">Signal</keyword>
<evidence type="ECO:0000313" key="21">
    <source>
        <dbReference type="EMBL" id="KAD3337598.1"/>
    </source>
</evidence>
<evidence type="ECO:0000256" key="19">
    <source>
        <dbReference type="ARBA" id="ARBA00048679"/>
    </source>
</evidence>
<comment type="catalytic activity">
    <reaction evidence="18">
        <text>L-threonyl-[protein] + ATP = O-phospho-L-threonyl-[protein] + ADP + H(+)</text>
        <dbReference type="Rhea" id="RHEA:46608"/>
        <dbReference type="Rhea" id="RHEA-COMP:11060"/>
        <dbReference type="Rhea" id="RHEA-COMP:11605"/>
        <dbReference type="ChEBI" id="CHEBI:15378"/>
        <dbReference type="ChEBI" id="CHEBI:30013"/>
        <dbReference type="ChEBI" id="CHEBI:30616"/>
        <dbReference type="ChEBI" id="CHEBI:61977"/>
        <dbReference type="ChEBI" id="CHEBI:456216"/>
        <dbReference type="EC" id="2.7.11.1"/>
    </reaction>
</comment>
<dbReference type="Proteomes" id="UP000326396">
    <property type="component" value="Linkage Group LG6"/>
</dbReference>
<keyword evidence="8" id="KW-0812">Transmembrane</keyword>
<dbReference type="EC" id="2.7.11.1" evidence="2"/>
<evidence type="ECO:0000256" key="3">
    <source>
        <dbReference type="ARBA" id="ARBA00022475"/>
    </source>
</evidence>
<dbReference type="EMBL" id="SZYD01000016">
    <property type="protein sequence ID" value="KAD3337598.1"/>
    <property type="molecule type" value="Genomic_DNA"/>
</dbReference>
<dbReference type="FunFam" id="1.10.510.10:FF:000358">
    <property type="entry name" value="Putative leucine-rich repeat receptor-like serine/threonine-protein kinase"/>
    <property type="match status" value="1"/>
</dbReference>
<feature type="domain" description="Protein kinase" evidence="20">
    <location>
        <begin position="31"/>
        <end position="317"/>
    </location>
</feature>
<dbReference type="InterPro" id="IPR008271">
    <property type="entry name" value="Ser/Thr_kinase_AS"/>
</dbReference>
<evidence type="ECO:0000256" key="18">
    <source>
        <dbReference type="ARBA" id="ARBA00047899"/>
    </source>
</evidence>
<keyword evidence="22" id="KW-1185">Reference proteome</keyword>
<dbReference type="InterPro" id="IPR025886">
    <property type="entry name" value="PP2-like"/>
</dbReference>
<evidence type="ECO:0000256" key="2">
    <source>
        <dbReference type="ARBA" id="ARBA00012513"/>
    </source>
</evidence>
<dbReference type="GO" id="GO:0009506">
    <property type="term" value="C:plasmodesma"/>
    <property type="evidence" value="ECO:0007669"/>
    <property type="project" value="TreeGrafter"/>
</dbReference>
<dbReference type="GO" id="GO:0004714">
    <property type="term" value="F:transmembrane receptor protein tyrosine kinase activity"/>
    <property type="evidence" value="ECO:0007669"/>
    <property type="project" value="InterPro"/>
</dbReference>
<dbReference type="GO" id="GO:0004674">
    <property type="term" value="F:protein serine/threonine kinase activity"/>
    <property type="evidence" value="ECO:0007669"/>
    <property type="project" value="UniProtKB-KW"/>
</dbReference>
<comment type="caution">
    <text evidence="21">The sequence shown here is derived from an EMBL/GenBank/DDBJ whole genome shotgun (WGS) entry which is preliminary data.</text>
</comment>
<dbReference type="SMART" id="SM00220">
    <property type="entry name" value="S_TKc"/>
    <property type="match status" value="1"/>
</dbReference>
<dbReference type="PROSITE" id="PS00108">
    <property type="entry name" value="PROTEIN_KINASE_ST"/>
    <property type="match status" value="1"/>
</dbReference>
<dbReference type="InterPro" id="IPR045272">
    <property type="entry name" value="ANXUR1/2-like"/>
</dbReference>
<evidence type="ECO:0000256" key="6">
    <source>
        <dbReference type="ARBA" id="ARBA00022614"/>
    </source>
</evidence>
<keyword evidence="15" id="KW-0472">Membrane</keyword>
<gene>
    <name evidence="21" type="ORF">E3N88_33118</name>
</gene>